<dbReference type="InterPro" id="IPR041561">
    <property type="entry name" value="PglD_N"/>
</dbReference>
<dbReference type="Gene3D" id="3.40.50.20">
    <property type="match status" value="1"/>
</dbReference>
<keyword evidence="3" id="KW-0677">Repeat</keyword>
<evidence type="ECO:0000256" key="1">
    <source>
        <dbReference type="ARBA" id="ARBA00007274"/>
    </source>
</evidence>
<dbReference type="InterPro" id="IPR020019">
    <property type="entry name" value="AcTrfase_PglD-like"/>
</dbReference>
<comment type="similarity">
    <text evidence="1">Belongs to the transferase hexapeptide repeat family.</text>
</comment>
<evidence type="ECO:0000256" key="2">
    <source>
        <dbReference type="ARBA" id="ARBA00022679"/>
    </source>
</evidence>
<evidence type="ECO:0000313" key="5">
    <source>
        <dbReference type="EMBL" id="AVU78741.1"/>
    </source>
</evidence>
<dbReference type="InterPro" id="IPR011004">
    <property type="entry name" value="Trimer_LpxA-like_sf"/>
</dbReference>
<feature type="domain" description="PglD N-terminal" evidence="4">
    <location>
        <begin position="6"/>
        <end position="80"/>
    </location>
</feature>
<dbReference type="InterPro" id="IPR050179">
    <property type="entry name" value="Trans_hexapeptide_repeat"/>
</dbReference>
<dbReference type="InterPro" id="IPR018357">
    <property type="entry name" value="Hexapep_transf_CS"/>
</dbReference>
<dbReference type="Pfam" id="PF17836">
    <property type="entry name" value="PglD_N"/>
    <property type="match status" value="1"/>
</dbReference>
<dbReference type="NCBIfam" id="TIGR03570">
    <property type="entry name" value="NeuD_NnaD"/>
    <property type="match status" value="1"/>
</dbReference>
<organism evidence="5 6">
    <name type="scientific">Pseudomonas rhizophila</name>
    <dbReference type="NCBI Taxonomy" id="2045200"/>
    <lineage>
        <taxon>Bacteria</taxon>
        <taxon>Pseudomonadati</taxon>
        <taxon>Pseudomonadota</taxon>
        <taxon>Gammaproteobacteria</taxon>
        <taxon>Pseudomonadales</taxon>
        <taxon>Pseudomonadaceae</taxon>
        <taxon>Pseudomonas</taxon>
    </lineage>
</organism>
<dbReference type="Gene3D" id="2.160.10.10">
    <property type="entry name" value="Hexapeptide repeat proteins"/>
    <property type="match status" value="1"/>
</dbReference>
<dbReference type="SUPFAM" id="SSF51161">
    <property type="entry name" value="Trimeric LpxA-like enzymes"/>
    <property type="match status" value="1"/>
</dbReference>
<dbReference type="PANTHER" id="PTHR43300">
    <property type="entry name" value="ACETYLTRANSFERASE"/>
    <property type="match status" value="1"/>
</dbReference>
<sequence length="213" mass="22808">MMLNKKLVIIGFGGLGKEVHWLATRLGIDVRGFLDDNPDLLGEQFDGSCVIGSIDSWKDYKDCEFIIAIGSPRVRVAIRDKMLIQGAPSFATLVDPTAVVDLKQVSIGEGSLICAGTTCTVQIVIGAHVVINPHCSIAHEVVIKDFVTLAPMVAISGNVYVDSVVELGTGSCVRQGLNLGAGSMLGMGSVLTKDISQSKLFFGNPARYIREWK</sequence>
<evidence type="ECO:0000313" key="6">
    <source>
        <dbReference type="Proteomes" id="UP000241936"/>
    </source>
</evidence>
<gene>
    <name evidence="5" type="ORF">CRX69_13070</name>
</gene>
<keyword evidence="6" id="KW-1185">Reference proteome</keyword>
<dbReference type="CDD" id="cd03360">
    <property type="entry name" value="LbH_AT_putative"/>
    <property type="match status" value="1"/>
</dbReference>
<dbReference type="PANTHER" id="PTHR43300:SF7">
    <property type="entry name" value="UDP-N-ACETYLBACILLOSAMINE N-ACETYLTRANSFERASE"/>
    <property type="match status" value="1"/>
</dbReference>
<dbReference type="PROSITE" id="PS00101">
    <property type="entry name" value="HEXAPEP_TRANSFERASES"/>
    <property type="match status" value="1"/>
</dbReference>
<dbReference type="Proteomes" id="UP000241936">
    <property type="component" value="Chromosome"/>
</dbReference>
<reference evidence="5 6" key="1">
    <citation type="journal article" date="2018" name="Front. Microbiol.">
        <title>Pseudomonas rhizophila S211, a New Plant Growth-Promoting Rhizobacterium with Potential in Pesticide-Bioremediation.</title>
        <authorList>
            <person name="Hassen W."/>
            <person name="Neifar M."/>
            <person name="Cherif H."/>
            <person name="Najjari A."/>
            <person name="Chouchane H."/>
            <person name="Driouich R.C."/>
            <person name="Salah A."/>
            <person name="Naili F."/>
            <person name="Mosbah A."/>
            <person name="Souissi Y."/>
            <person name="Raddadi N."/>
            <person name="Ouzari H.I."/>
            <person name="Fava F."/>
            <person name="Cherif A."/>
        </authorList>
    </citation>
    <scope>NUCLEOTIDE SEQUENCE [LARGE SCALE GENOMIC DNA]</scope>
    <source>
        <strain evidence="5 6">S211</strain>
    </source>
</reference>
<evidence type="ECO:0000259" key="4">
    <source>
        <dbReference type="Pfam" id="PF17836"/>
    </source>
</evidence>
<evidence type="ECO:0000256" key="3">
    <source>
        <dbReference type="ARBA" id="ARBA00022737"/>
    </source>
</evidence>
<accession>A0ABN5KA67</accession>
<name>A0ABN5KA67_9PSED</name>
<dbReference type="EMBL" id="CP024081">
    <property type="protein sequence ID" value="AVU78741.1"/>
    <property type="molecule type" value="Genomic_DNA"/>
</dbReference>
<proteinExistence type="inferred from homology"/>
<keyword evidence="2" id="KW-0808">Transferase</keyword>
<protein>
    <submittedName>
        <fullName evidence="5">Acetyltransferase</fullName>
    </submittedName>
</protein>